<keyword evidence="1" id="KW-0408">Iron</keyword>
<dbReference type="PANTHER" id="PTHR15854:SF4">
    <property type="entry name" value="PEROXYNITRITE ISOMERASE THAP4"/>
    <property type="match status" value="1"/>
</dbReference>
<dbReference type="EC" id="5.99.-.-" evidence="1"/>
<accession>A0ABP9F045</accession>
<dbReference type="CDD" id="cd07828">
    <property type="entry name" value="lipocalin_heme-bd-THAP4-like"/>
    <property type="match status" value="1"/>
</dbReference>
<evidence type="ECO:0000313" key="3">
    <source>
        <dbReference type="EMBL" id="GAA4891246.1"/>
    </source>
</evidence>
<dbReference type="Proteomes" id="UP001501521">
    <property type="component" value="Unassembled WGS sequence"/>
</dbReference>
<gene>
    <name evidence="3" type="ORF">GCM10025789_05040</name>
</gene>
<dbReference type="InterPro" id="IPR022939">
    <property type="entry name" value="Nb(III)_bact/plant"/>
</dbReference>
<proteinExistence type="inferred from homology"/>
<reference evidence="4" key="1">
    <citation type="journal article" date="2019" name="Int. J. Syst. Evol. Microbiol.">
        <title>The Global Catalogue of Microorganisms (GCM) 10K type strain sequencing project: providing services to taxonomists for standard genome sequencing and annotation.</title>
        <authorList>
            <consortium name="The Broad Institute Genomics Platform"/>
            <consortium name="The Broad Institute Genome Sequencing Center for Infectious Disease"/>
            <person name="Wu L."/>
            <person name="Ma J."/>
        </authorList>
    </citation>
    <scope>NUCLEOTIDE SEQUENCE [LARGE SCALE GENOMIC DNA]</scope>
    <source>
        <strain evidence="4">JCM 19125</strain>
    </source>
</reference>
<comment type="function">
    <text evidence="1">Heme-binding protein able to scavenge peroxynitrite and to protect free L-tyrosine against peroxynitrite-mediated nitration, by acting as a peroxynitrite isomerase that converts peroxynitrite to nitrate. Therefore, this protein likely plays a role in peroxynitrite sensing and in the detoxification of reactive nitrogen and oxygen species (RNS and ROS, respectively). Is able to bind nitric oxide (NO) in vitro, but may act as a sensor of peroxynitrite levels in vivo.</text>
</comment>
<comment type="caution">
    <text evidence="3">The sequence shown here is derived from an EMBL/GenBank/DDBJ whole genome shotgun (WGS) entry which is preliminary data.</text>
</comment>
<evidence type="ECO:0000256" key="1">
    <source>
        <dbReference type="HAMAP-Rule" id="MF_01297"/>
    </source>
</evidence>
<comment type="pathway">
    <text evidence="1">Nitrogen metabolism.</text>
</comment>
<comment type="catalytic activity">
    <reaction evidence="1">
        <text>peroxynitrite = nitrate</text>
        <dbReference type="Rhea" id="RHEA:63116"/>
        <dbReference type="ChEBI" id="CHEBI:17632"/>
        <dbReference type="ChEBI" id="CHEBI:25941"/>
    </reaction>
</comment>
<dbReference type="Pfam" id="PF08768">
    <property type="entry name" value="THAP4_heme-bd"/>
    <property type="match status" value="1"/>
</dbReference>
<sequence>MSTEPQMNIDIEVPEGLNPALTALGWMVGRWEGTGHGTDHEGKDFQFEQRMEFQHNGADYLYYVSQTFLLETEGDEQAELGADIGRATTVLGMETGFWRPKPDASVEVELASSDGWTEILVGKIQVTRIDMTTDAVVRGESASVEHMSGQRLYGKVEGDLMYALDRSTTGHDLRPHMWARLKRV</sequence>
<evidence type="ECO:0000259" key="2">
    <source>
        <dbReference type="Pfam" id="PF08768"/>
    </source>
</evidence>
<comment type="similarity">
    <text evidence="1">Belongs to the nitrobindin family.</text>
</comment>
<comment type="cofactor">
    <cofactor evidence="1">
        <name>heme b</name>
        <dbReference type="ChEBI" id="CHEBI:60344"/>
    </cofactor>
    <text evidence="1">Binds 1 heme b group per subunit, that coordinates a highly solvent-exposed Fe(III) atom.</text>
</comment>
<feature type="domain" description="THAP4-like heme-binding" evidence="2">
    <location>
        <begin position="21"/>
        <end position="183"/>
    </location>
</feature>
<organism evidence="3 4">
    <name type="scientific">Tessaracoccus lubricantis</name>
    <dbReference type="NCBI Taxonomy" id="545543"/>
    <lineage>
        <taxon>Bacteria</taxon>
        <taxon>Bacillati</taxon>
        <taxon>Actinomycetota</taxon>
        <taxon>Actinomycetes</taxon>
        <taxon>Propionibacteriales</taxon>
        <taxon>Propionibacteriaceae</taxon>
        <taxon>Tessaracoccus</taxon>
    </lineage>
</organism>
<dbReference type="EMBL" id="BAABLV010000008">
    <property type="protein sequence ID" value="GAA4891246.1"/>
    <property type="molecule type" value="Genomic_DNA"/>
</dbReference>
<dbReference type="PANTHER" id="PTHR15854">
    <property type="entry name" value="THAP4 PROTEIN"/>
    <property type="match status" value="1"/>
</dbReference>
<comment type="domain">
    <text evidence="1">Forms a 10-stranded antiparallel beta-barrel structure able to accommodate a hydrophobic ligand in its interior. In fact, this fold hosts the heme group, which is located in a wide surface cleft.</text>
</comment>
<dbReference type="Gene3D" id="2.40.128.20">
    <property type="match status" value="1"/>
</dbReference>
<dbReference type="RefSeq" id="WP_345578493.1">
    <property type="nucleotide sequence ID" value="NZ_BAABLV010000008.1"/>
</dbReference>
<dbReference type="InterPro" id="IPR045165">
    <property type="entry name" value="Nitrobindin"/>
</dbReference>
<feature type="short sequence motif" description="GXWXGXG" evidence="1">
    <location>
        <begin position="29"/>
        <end position="35"/>
    </location>
</feature>
<keyword evidence="1" id="KW-0349">Heme</keyword>
<feature type="binding site" description="axial binding residue" evidence="1">
    <location>
        <position position="176"/>
    </location>
    <ligand>
        <name>heme b</name>
        <dbReference type="ChEBI" id="CHEBI:60344"/>
    </ligand>
    <ligandPart>
        <name>Fe</name>
        <dbReference type="ChEBI" id="CHEBI:18248"/>
    </ligandPart>
</feature>
<protein>
    <recommendedName>
        <fullName evidence="1">Peroxynitrite isomerase</fullName>
        <ecNumber evidence="1">5.99.-.-</ecNumber>
    </recommendedName>
    <alternativeName>
        <fullName evidence="1">Ferric nitrobindin</fullName>
        <shortName evidence="1">Nb(III)</shortName>
    </alternativeName>
</protein>
<evidence type="ECO:0000313" key="4">
    <source>
        <dbReference type="Proteomes" id="UP001501521"/>
    </source>
</evidence>
<keyword evidence="1" id="KW-0479">Metal-binding</keyword>
<keyword evidence="4" id="KW-1185">Reference proteome</keyword>
<name>A0ABP9F045_9ACTN</name>
<dbReference type="InterPro" id="IPR012674">
    <property type="entry name" value="Calycin"/>
</dbReference>
<dbReference type="InterPro" id="IPR014878">
    <property type="entry name" value="THAP4-like_heme-bd"/>
</dbReference>
<keyword evidence="1" id="KW-0413">Isomerase</keyword>
<dbReference type="SUPFAM" id="SSF50814">
    <property type="entry name" value="Lipocalins"/>
    <property type="match status" value="1"/>
</dbReference>
<comment type="caution">
    <text evidence="1">Lacks conserved residue(s) required for the propagation of feature annotation.</text>
</comment>
<dbReference type="HAMAP" id="MF_01297">
    <property type="entry name" value="nitrobindin"/>
    <property type="match status" value="1"/>
</dbReference>